<dbReference type="PROSITE" id="PS50011">
    <property type="entry name" value="PROTEIN_KINASE_DOM"/>
    <property type="match status" value="1"/>
</dbReference>
<sequence length="453" mass="50296">MNIGKYKILGRLGRGGMGVVYKAEQPVTGRIVALKLCRPADILLDIAGADRIRQLFLEEARAMGRARHPNIASVLDTGEHPLPGIGTMPFFTMEYFCNNLGLVLGEEYEAQQHTRLLAVPRALDICRQTLEALRRMHHDGMIHRDVKPFNIMLTDEGRVVLIDFGLSRLRGEEPTARPRGMVVGSPFYAAPEQEADPEQADARADLYSVGVLLYRALTGQLPGSSLPSVSPLREELDTHWDAAFATLLHPDPAKRPQTAGHAQALLHGLEAHWRQHRTEVCALHDPALPAPSGPPRARPARVRPKQALEFFRLDPLWRPRHSTANRIEPLDHTDGALLDRATGLLWQGRGSEFPLDYAQAQEYVAQLRSVRSAGRDGWRLPTVDELATLFLDRAEPGSFCLDPAFGSDKARLWSADQASYTAAWYVDADMGFVGRQDHTCAFYVRAVCAMKSA</sequence>
<proteinExistence type="predicted"/>
<dbReference type="Gene3D" id="3.30.200.20">
    <property type="entry name" value="Phosphorylase Kinase, domain 1"/>
    <property type="match status" value="1"/>
</dbReference>
<dbReference type="PROSITE" id="PS00107">
    <property type="entry name" value="PROTEIN_KINASE_ATP"/>
    <property type="match status" value="1"/>
</dbReference>
<keyword evidence="2 5" id="KW-0547">Nucleotide-binding</keyword>
<keyword evidence="4 5" id="KW-0067">ATP-binding</keyword>
<keyword evidence="8" id="KW-1185">Reference proteome</keyword>
<keyword evidence="1" id="KW-0808">Transferase</keyword>
<dbReference type="PROSITE" id="PS00108">
    <property type="entry name" value="PROTEIN_KINASE_ST"/>
    <property type="match status" value="1"/>
</dbReference>
<keyword evidence="7" id="KW-0723">Serine/threonine-protein kinase</keyword>
<evidence type="ECO:0000259" key="6">
    <source>
        <dbReference type="PROSITE" id="PS50011"/>
    </source>
</evidence>
<dbReference type="AlphaFoldDB" id="A0A1T4Y7V5"/>
<dbReference type="GO" id="GO:0005524">
    <property type="term" value="F:ATP binding"/>
    <property type="evidence" value="ECO:0007669"/>
    <property type="project" value="UniProtKB-UniRule"/>
</dbReference>
<evidence type="ECO:0000256" key="3">
    <source>
        <dbReference type="ARBA" id="ARBA00022777"/>
    </source>
</evidence>
<organism evidence="7 8">
    <name type="scientific">Paucidesulfovibrio gracilis DSM 16080</name>
    <dbReference type="NCBI Taxonomy" id="1121449"/>
    <lineage>
        <taxon>Bacteria</taxon>
        <taxon>Pseudomonadati</taxon>
        <taxon>Thermodesulfobacteriota</taxon>
        <taxon>Desulfovibrionia</taxon>
        <taxon>Desulfovibrionales</taxon>
        <taxon>Desulfovibrionaceae</taxon>
        <taxon>Paucidesulfovibrio</taxon>
    </lineage>
</organism>
<dbReference type="EMBL" id="FUYC01000038">
    <property type="protein sequence ID" value="SKA97912.1"/>
    <property type="molecule type" value="Genomic_DNA"/>
</dbReference>
<dbReference type="Gene3D" id="1.10.510.10">
    <property type="entry name" value="Transferase(Phosphotransferase) domain 1"/>
    <property type="match status" value="1"/>
</dbReference>
<dbReference type="PANTHER" id="PTHR43289:SF6">
    <property type="entry name" value="SERINE_THREONINE-PROTEIN KINASE NEKL-3"/>
    <property type="match status" value="1"/>
</dbReference>
<gene>
    <name evidence="7" type="ORF">SAMN02745704_02884</name>
</gene>
<dbReference type="Pfam" id="PF00069">
    <property type="entry name" value="Pkinase"/>
    <property type="match status" value="1"/>
</dbReference>
<evidence type="ECO:0000256" key="2">
    <source>
        <dbReference type="ARBA" id="ARBA00022741"/>
    </source>
</evidence>
<dbReference type="STRING" id="1121449.SAMN02745704_02884"/>
<evidence type="ECO:0000256" key="5">
    <source>
        <dbReference type="PROSITE-ProRule" id="PRU10141"/>
    </source>
</evidence>
<dbReference type="InterPro" id="IPR011460">
    <property type="entry name" value="Lcl_C"/>
</dbReference>
<dbReference type="SMART" id="SM00220">
    <property type="entry name" value="S_TKc"/>
    <property type="match status" value="1"/>
</dbReference>
<accession>A0A1T4Y7V5</accession>
<dbReference type="InterPro" id="IPR008271">
    <property type="entry name" value="Ser/Thr_kinase_AS"/>
</dbReference>
<evidence type="ECO:0000256" key="1">
    <source>
        <dbReference type="ARBA" id="ARBA00022679"/>
    </source>
</evidence>
<feature type="domain" description="Protein kinase" evidence="6">
    <location>
        <begin position="6"/>
        <end position="288"/>
    </location>
</feature>
<dbReference type="SUPFAM" id="SSF56112">
    <property type="entry name" value="Protein kinase-like (PK-like)"/>
    <property type="match status" value="1"/>
</dbReference>
<reference evidence="7 8" key="1">
    <citation type="submission" date="2017-02" db="EMBL/GenBank/DDBJ databases">
        <authorList>
            <person name="Peterson S.W."/>
        </authorList>
    </citation>
    <scope>NUCLEOTIDE SEQUENCE [LARGE SCALE GENOMIC DNA]</scope>
    <source>
        <strain evidence="7 8">DSM 16080</strain>
    </source>
</reference>
<evidence type="ECO:0000313" key="8">
    <source>
        <dbReference type="Proteomes" id="UP000190027"/>
    </source>
</evidence>
<evidence type="ECO:0000256" key="4">
    <source>
        <dbReference type="ARBA" id="ARBA00022840"/>
    </source>
</evidence>
<evidence type="ECO:0000313" key="7">
    <source>
        <dbReference type="EMBL" id="SKA97912.1"/>
    </source>
</evidence>
<dbReference type="Proteomes" id="UP000190027">
    <property type="component" value="Unassembled WGS sequence"/>
</dbReference>
<dbReference type="InterPro" id="IPR011009">
    <property type="entry name" value="Kinase-like_dom_sf"/>
</dbReference>
<dbReference type="GO" id="GO:0004674">
    <property type="term" value="F:protein serine/threonine kinase activity"/>
    <property type="evidence" value="ECO:0007669"/>
    <property type="project" value="UniProtKB-KW"/>
</dbReference>
<protein>
    <submittedName>
        <fullName evidence="7">Serine/threonine protein kinase</fullName>
    </submittedName>
</protein>
<dbReference type="InterPro" id="IPR017441">
    <property type="entry name" value="Protein_kinase_ATP_BS"/>
</dbReference>
<dbReference type="RefSeq" id="WP_078718422.1">
    <property type="nucleotide sequence ID" value="NZ_FUYC01000038.1"/>
</dbReference>
<dbReference type="CDD" id="cd14014">
    <property type="entry name" value="STKc_PknB_like"/>
    <property type="match status" value="1"/>
</dbReference>
<name>A0A1T4Y7V5_9BACT</name>
<dbReference type="InterPro" id="IPR000719">
    <property type="entry name" value="Prot_kinase_dom"/>
</dbReference>
<dbReference type="Pfam" id="PF07603">
    <property type="entry name" value="Lcl_C"/>
    <property type="match status" value="1"/>
</dbReference>
<dbReference type="OrthoDB" id="9779541at2"/>
<feature type="binding site" evidence="5">
    <location>
        <position position="35"/>
    </location>
    <ligand>
        <name>ATP</name>
        <dbReference type="ChEBI" id="CHEBI:30616"/>
    </ligand>
</feature>
<dbReference type="PANTHER" id="PTHR43289">
    <property type="entry name" value="MITOGEN-ACTIVATED PROTEIN KINASE KINASE KINASE 20-RELATED"/>
    <property type="match status" value="1"/>
</dbReference>
<keyword evidence="3 7" id="KW-0418">Kinase</keyword>